<dbReference type="EC" id="2.2.1.9" evidence="7"/>
<comment type="pathway">
    <text evidence="7">Quinol/quinone metabolism; menaquinone biosynthesis.</text>
</comment>
<dbReference type="PANTHER" id="PTHR42916:SF1">
    <property type="entry name" value="PROTEIN PHYLLO, CHLOROPLASTIC"/>
    <property type="match status" value="1"/>
</dbReference>
<feature type="domain" description="Thiamine pyrophosphate enzyme TPP-binding" evidence="8">
    <location>
        <begin position="412"/>
        <end position="546"/>
    </location>
</feature>
<dbReference type="GO" id="GO:0030145">
    <property type="term" value="F:manganese ion binding"/>
    <property type="evidence" value="ECO:0007669"/>
    <property type="project" value="UniProtKB-UniRule"/>
</dbReference>
<keyword evidence="5 7" id="KW-0786">Thiamine pyrophosphate</keyword>
<comment type="cofactor">
    <cofactor evidence="7">
        <name>Mg(2+)</name>
        <dbReference type="ChEBI" id="CHEBI:18420"/>
    </cofactor>
    <cofactor evidence="7">
        <name>Mn(2+)</name>
        <dbReference type="ChEBI" id="CHEBI:29035"/>
    </cofactor>
</comment>
<feature type="domain" description="Thiamine pyrophosphate enzyme N-terminal TPP-binding" evidence="9">
    <location>
        <begin position="13"/>
        <end position="125"/>
    </location>
</feature>
<feature type="domain" description="Menaquinone biosynthesis protein MenD middle" evidence="10">
    <location>
        <begin position="202"/>
        <end position="396"/>
    </location>
</feature>
<comment type="catalytic activity">
    <reaction evidence="7">
        <text>isochorismate + 2-oxoglutarate + H(+) = 5-enolpyruvoyl-6-hydroxy-2-succinyl-cyclohex-3-ene-1-carboxylate + CO2</text>
        <dbReference type="Rhea" id="RHEA:25593"/>
        <dbReference type="ChEBI" id="CHEBI:15378"/>
        <dbReference type="ChEBI" id="CHEBI:16526"/>
        <dbReference type="ChEBI" id="CHEBI:16810"/>
        <dbReference type="ChEBI" id="CHEBI:29780"/>
        <dbReference type="ChEBI" id="CHEBI:58818"/>
        <dbReference type="EC" id="2.2.1.9"/>
    </reaction>
</comment>
<dbReference type="RefSeq" id="WP_002364944.1">
    <property type="nucleotide sequence ID" value="NZ_GL454427.1"/>
</dbReference>
<dbReference type="InterPro" id="IPR004433">
    <property type="entry name" value="MenaQ_synth_MenD"/>
</dbReference>
<dbReference type="NCBIfam" id="TIGR00173">
    <property type="entry name" value="menD"/>
    <property type="match status" value="1"/>
</dbReference>
<dbReference type="Pfam" id="PF16582">
    <property type="entry name" value="TPP_enzyme_M_2"/>
    <property type="match status" value="1"/>
</dbReference>
<organism evidence="11 12">
    <name type="scientific">Enterococcus faecalis TX4248</name>
    <dbReference type="NCBI Taxonomy" id="749495"/>
    <lineage>
        <taxon>Bacteria</taxon>
        <taxon>Bacillati</taxon>
        <taxon>Bacillota</taxon>
        <taxon>Bacilli</taxon>
        <taxon>Lactobacillales</taxon>
        <taxon>Enterococcaceae</taxon>
        <taxon>Enterococcus</taxon>
    </lineage>
</organism>
<dbReference type="PANTHER" id="PTHR42916">
    <property type="entry name" value="2-SUCCINYL-5-ENOLPYRUVYL-6-HYDROXY-3-CYCLOHEXENE-1-CARBOXYLATE SYNTHASE"/>
    <property type="match status" value="1"/>
</dbReference>
<dbReference type="PIRSF" id="PIRSF004983">
    <property type="entry name" value="MenD"/>
    <property type="match status" value="1"/>
</dbReference>
<dbReference type="GO" id="GO:0070204">
    <property type="term" value="F:2-succinyl-5-enolpyruvyl-6-hydroxy-3-cyclohexene-1-carboxylic-acid synthase activity"/>
    <property type="evidence" value="ECO:0007669"/>
    <property type="project" value="UniProtKB-UniRule"/>
</dbReference>
<evidence type="ECO:0000256" key="4">
    <source>
        <dbReference type="ARBA" id="ARBA00022842"/>
    </source>
</evidence>
<keyword evidence="4 7" id="KW-0460">Magnesium</keyword>
<comment type="function">
    <text evidence="7">Catalyzes the thiamine diphosphate-dependent decarboxylation of 2-oxoglutarate and the subsequent addition of the resulting succinic semialdehyde-thiamine pyrophosphate anion to isochorismate to yield 2-succinyl-5-enolpyruvyl-6-hydroxy-3-cyclohexene-1-carboxylate (SEPHCHC).</text>
</comment>
<dbReference type="Gene3D" id="3.40.50.970">
    <property type="match status" value="2"/>
</dbReference>
<evidence type="ECO:0000256" key="7">
    <source>
        <dbReference type="HAMAP-Rule" id="MF_01659"/>
    </source>
</evidence>
<dbReference type="InterPro" id="IPR012001">
    <property type="entry name" value="Thiamin_PyroP_enz_TPP-bd_dom"/>
</dbReference>
<dbReference type="InterPro" id="IPR029061">
    <property type="entry name" value="THDP-binding"/>
</dbReference>
<proteinExistence type="inferred from homology"/>
<dbReference type="HOGENOM" id="CLU_006051_3_0_9"/>
<dbReference type="GO" id="GO:0009234">
    <property type="term" value="P:menaquinone biosynthetic process"/>
    <property type="evidence" value="ECO:0007669"/>
    <property type="project" value="UniProtKB-UniRule"/>
</dbReference>
<evidence type="ECO:0000256" key="1">
    <source>
        <dbReference type="ARBA" id="ARBA00022428"/>
    </source>
</evidence>
<comment type="caution">
    <text evidence="11">The sequence shown here is derived from an EMBL/GenBank/DDBJ whole genome shotgun (WGS) entry which is preliminary data.</text>
</comment>
<dbReference type="InterPro" id="IPR011766">
    <property type="entry name" value="TPP_enzyme_TPP-bd"/>
</dbReference>
<dbReference type="HAMAP" id="MF_01659">
    <property type="entry name" value="MenD"/>
    <property type="match status" value="1"/>
</dbReference>
<name>A0A125W7W1_ENTFL</name>
<dbReference type="SUPFAM" id="SSF52467">
    <property type="entry name" value="DHS-like NAD/FAD-binding domain"/>
    <property type="match status" value="1"/>
</dbReference>
<gene>
    <name evidence="7 11" type="primary">menD</name>
    <name evidence="11" type="ORF">HMPREF9498_00724</name>
</gene>
<dbReference type="InterPro" id="IPR032264">
    <property type="entry name" value="MenD_middle"/>
</dbReference>
<keyword evidence="1 7" id="KW-0474">Menaquinone biosynthesis</keyword>
<evidence type="ECO:0000256" key="5">
    <source>
        <dbReference type="ARBA" id="ARBA00023052"/>
    </source>
</evidence>
<dbReference type="SUPFAM" id="SSF52518">
    <property type="entry name" value="Thiamin diphosphate-binding fold (THDP-binding)"/>
    <property type="match status" value="2"/>
</dbReference>
<dbReference type="CDD" id="cd07037">
    <property type="entry name" value="TPP_PYR_MenD"/>
    <property type="match status" value="1"/>
</dbReference>
<evidence type="ECO:0000259" key="8">
    <source>
        <dbReference type="Pfam" id="PF02775"/>
    </source>
</evidence>
<protein>
    <recommendedName>
        <fullName evidence="7">2-succinyl-5-enolpyruvyl-6-hydroxy-3-cyclohexene-1-carboxylate synthase</fullName>
        <shortName evidence="7">SEPHCHC synthase</shortName>
        <ecNumber evidence="7">2.2.1.9</ecNumber>
    </recommendedName>
    <alternativeName>
        <fullName evidence="7">Menaquinone biosynthesis protein MenD</fullName>
    </alternativeName>
</protein>
<keyword evidence="6 7" id="KW-0464">Manganese</keyword>
<dbReference type="UniPathway" id="UPA01057">
    <property type="reaction ID" value="UER00164"/>
</dbReference>
<keyword evidence="2 7" id="KW-0808">Transferase</keyword>
<dbReference type="Gene3D" id="3.40.50.1220">
    <property type="entry name" value="TPP-binding domain"/>
    <property type="match status" value="1"/>
</dbReference>
<comment type="pathway">
    <text evidence="7">Quinol/quinone metabolism; 1,4-dihydroxy-2-naphthoate biosynthesis; 1,4-dihydroxy-2-naphthoate from chorismate: step 2/7.</text>
</comment>
<dbReference type="GO" id="GO:0030976">
    <property type="term" value="F:thiamine pyrophosphate binding"/>
    <property type="evidence" value="ECO:0007669"/>
    <property type="project" value="UniProtKB-UniRule"/>
</dbReference>
<reference evidence="11 12" key="1">
    <citation type="submission" date="2010-07" db="EMBL/GenBank/DDBJ databases">
        <authorList>
            <person name="Sid Ahmed O."/>
        </authorList>
    </citation>
    <scope>NUCLEOTIDE SEQUENCE [LARGE SCALE GENOMIC DNA]</scope>
    <source>
        <strain evidence="11 12">TX4248</strain>
    </source>
</reference>
<accession>A0A125W7W1</accession>
<dbReference type="AlphaFoldDB" id="A0A125W7W1"/>
<evidence type="ECO:0000256" key="2">
    <source>
        <dbReference type="ARBA" id="ARBA00022679"/>
    </source>
</evidence>
<evidence type="ECO:0000259" key="9">
    <source>
        <dbReference type="Pfam" id="PF02776"/>
    </source>
</evidence>
<keyword evidence="3 7" id="KW-0479">Metal-binding</keyword>
<dbReference type="UniPathway" id="UPA00079"/>
<evidence type="ECO:0000313" key="11">
    <source>
        <dbReference type="EMBL" id="EFM83622.1"/>
    </source>
</evidence>
<dbReference type="CDD" id="cd02009">
    <property type="entry name" value="TPP_SHCHC_synthase"/>
    <property type="match status" value="1"/>
</dbReference>
<dbReference type="Proteomes" id="UP000004846">
    <property type="component" value="Unassembled WGS sequence"/>
</dbReference>
<comment type="similarity">
    <text evidence="7">Belongs to the TPP enzyme family. MenD subfamily.</text>
</comment>
<dbReference type="InterPro" id="IPR029035">
    <property type="entry name" value="DHS-like_NAD/FAD-binding_dom"/>
</dbReference>
<sequence>MNHQETMTDYLMAFIEGLKNSGVEQAVISPGSRSTPLALLLHRETAIQTFVDVDERSAAFFALGLSKASQKPVVLLCTSGTAAANYYPAICEANISHVPLVVLTTDRPHELRQVGAPQAMEQLQMYQNHVKLFVEMALPEATEEMLNYAYWQGAKGAAFAQQTPAAPVHLNFPLREPLLPDLERKTKSSQQTALFAGQSILSTEQVQQLADQWYQKNGVLVVGGSHTEEEAALFIQLAEALQWPLLADPLANIVTHGQNSEVVIAHSDLFLNVATLPQEPEVVVRFGSLPISKNIMLWLKRLATTETAFYFVDENGQWQEQLKKSQTVIQAKETTFVEQLLTVVKSTEATWLAQWLLLEKTVSEVLLETLNATELNETTASLAVHQTMKENGQLFVSNSMAIRYLDRFMDSRPYRMFGNRGINGIDGIVSTALGMSAVAPTQQNVLLIGDLALYHDMNGLFLAKRYQLPLTIVLLNNNGGGIFSFLSQRTLREDDFEPLFGTPLDLDFSLVAELYGASYQEVKTIVELKQTLQAAAEEPQFQVIEVKGNRQENVHLYESILAEIGRRVERQGISWNG</sequence>
<dbReference type="Pfam" id="PF02776">
    <property type="entry name" value="TPP_enzyme_N"/>
    <property type="match status" value="1"/>
</dbReference>
<evidence type="ECO:0000313" key="12">
    <source>
        <dbReference type="Proteomes" id="UP000004846"/>
    </source>
</evidence>
<evidence type="ECO:0000256" key="3">
    <source>
        <dbReference type="ARBA" id="ARBA00022723"/>
    </source>
</evidence>
<dbReference type="Pfam" id="PF02775">
    <property type="entry name" value="TPP_enzyme_C"/>
    <property type="match status" value="1"/>
</dbReference>
<comment type="cofactor">
    <cofactor evidence="7">
        <name>thiamine diphosphate</name>
        <dbReference type="ChEBI" id="CHEBI:58937"/>
    </cofactor>
    <text evidence="7">Binds 1 thiamine pyrophosphate per subunit.</text>
</comment>
<evidence type="ECO:0000256" key="6">
    <source>
        <dbReference type="ARBA" id="ARBA00023211"/>
    </source>
</evidence>
<dbReference type="EMBL" id="AEBR01000021">
    <property type="protein sequence ID" value="EFM83622.1"/>
    <property type="molecule type" value="Genomic_DNA"/>
</dbReference>
<comment type="subunit">
    <text evidence="7">Homodimer.</text>
</comment>
<dbReference type="GO" id="GO:0000287">
    <property type="term" value="F:magnesium ion binding"/>
    <property type="evidence" value="ECO:0007669"/>
    <property type="project" value="UniProtKB-UniRule"/>
</dbReference>
<evidence type="ECO:0000259" key="10">
    <source>
        <dbReference type="Pfam" id="PF16582"/>
    </source>
</evidence>